<evidence type="ECO:0000313" key="7">
    <source>
        <dbReference type="EMBL" id="ATX78186.1"/>
    </source>
</evidence>
<dbReference type="Gene3D" id="3.40.109.10">
    <property type="entry name" value="NADH Oxidase"/>
    <property type="match status" value="1"/>
</dbReference>
<dbReference type="KEGG" id="rfo:REIFOR_03067"/>
<dbReference type="InterPro" id="IPR029479">
    <property type="entry name" value="Nitroreductase"/>
</dbReference>
<evidence type="ECO:0000256" key="5">
    <source>
        <dbReference type="PIRNR" id="PIRNR005426"/>
    </source>
</evidence>
<keyword evidence="8" id="KW-1185">Reference proteome</keyword>
<evidence type="ECO:0000313" key="8">
    <source>
        <dbReference type="Proteomes" id="UP000229757"/>
    </source>
</evidence>
<dbReference type="EMBL" id="CP011797">
    <property type="protein sequence ID" value="ATX78186.1"/>
    <property type="molecule type" value="Genomic_DNA"/>
</dbReference>
<dbReference type="GO" id="GO:0016491">
    <property type="term" value="F:oxidoreductase activity"/>
    <property type="evidence" value="ECO:0007669"/>
    <property type="project" value="UniProtKB-UniRule"/>
</dbReference>
<evidence type="ECO:0000259" key="6">
    <source>
        <dbReference type="Pfam" id="PF00881"/>
    </source>
</evidence>
<dbReference type="OrthoDB" id="3181400at2"/>
<protein>
    <submittedName>
        <fullName evidence="7">Oxygen-insensitive NADPH nitroreductase</fullName>
    </submittedName>
</protein>
<dbReference type="Proteomes" id="UP000229757">
    <property type="component" value="Chromosome"/>
</dbReference>
<keyword evidence="4 5" id="KW-0560">Oxidoreductase</keyword>
<reference evidence="7 8" key="1">
    <citation type="journal article" date="2017" name="Environ. Microbiol.">
        <title>Genomic and physiological analyses of 'Reinekea forsetii' reveal a versatile opportunistic lifestyle during spring algae blooms.</title>
        <authorList>
            <person name="Avci B."/>
            <person name="Hahnke R.L."/>
            <person name="Chafee M."/>
            <person name="Fischer T."/>
            <person name="Gruber-Vodicka H."/>
            <person name="Tegetmeyer H.E."/>
            <person name="Harder J."/>
            <person name="Fuchs B.M."/>
            <person name="Amann R.I."/>
            <person name="Teeling H."/>
        </authorList>
    </citation>
    <scope>NUCLEOTIDE SEQUENCE [LARGE SCALE GENOMIC DNA]</scope>
    <source>
        <strain evidence="7 8">Hel1_31_D35</strain>
    </source>
</reference>
<dbReference type="CDD" id="cd02146">
    <property type="entry name" value="NfsA-like"/>
    <property type="match status" value="1"/>
</dbReference>
<evidence type="ECO:0000256" key="2">
    <source>
        <dbReference type="ARBA" id="ARBA00022630"/>
    </source>
</evidence>
<dbReference type="PIRSF" id="PIRSF005426">
    <property type="entry name" value="Frp"/>
    <property type="match status" value="1"/>
</dbReference>
<evidence type="ECO:0000256" key="3">
    <source>
        <dbReference type="ARBA" id="ARBA00022643"/>
    </source>
</evidence>
<dbReference type="PANTHER" id="PTHR43425">
    <property type="entry name" value="OXYGEN-INSENSITIVE NADPH NITROREDUCTASE"/>
    <property type="match status" value="1"/>
</dbReference>
<gene>
    <name evidence="7" type="ORF">REIFOR_03067</name>
</gene>
<dbReference type="RefSeq" id="WP_100258391.1">
    <property type="nucleotide sequence ID" value="NZ_CP011797.1"/>
</dbReference>
<organism evidence="7 8">
    <name type="scientific">Reinekea forsetii</name>
    <dbReference type="NCBI Taxonomy" id="1336806"/>
    <lineage>
        <taxon>Bacteria</taxon>
        <taxon>Pseudomonadati</taxon>
        <taxon>Pseudomonadota</taxon>
        <taxon>Gammaproteobacteria</taxon>
        <taxon>Oceanospirillales</taxon>
        <taxon>Saccharospirillaceae</taxon>
        <taxon>Reinekea</taxon>
    </lineage>
</organism>
<dbReference type="AlphaFoldDB" id="A0A2K8L1B1"/>
<dbReference type="NCBIfam" id="NF008033">
    <property type="entry name" value="PRK10765.1"/>
    <property type="match status" value="1"/>
</dbReference>
<feature type="domain" description="Nitroreductase" evidence="6">
    <location>
        <begin position="9"/>
        <end position="163"/>
    </location>
</feature>
<proteinExistence type="inferred from homology"/>
<dbReference type="SUPFAM" id="SSF55469">
    <property type="entry name" value="FMN-dependent nitroreductase-like"/>
    <property type="match status" value="1"/>
</dbReference>
<dbReference type="PANTHER" id="PTHR43425:SF2">
    <property type="entry name" value="OXYGEN-INSENSITIVE NADPH NITROREDUCTASE"/>
    <property type="match status" value="1"/>
</dbReference>
<dbReference type="InterPro" id="IPR000415">
    <property type="entry name" value="Nitroreductase-like"/>
</dbReference>
<accession>A0A2K8L1B1</accession>
<dbReference type="Pfam" id="PF00881">
    <property type="entry name" value="Nitroreductase"/>
    <property type="match status" value="1"/>
</dbReference>
<comment type="similarity">
    <text evidence="1 5">Belongs to the flavin oxidoreductase frp family.</text>
</comment>
<keyword evidence="5" id="KW-0521">NADP</keyword>
<sequence>MNQVIKLLKNHRSIREFAPEPVSDDMVSAIIEAAGCAATSNFVQAYSVIRVRNTTTRKQIAELAGSQRWVESSPVFLVFCADLKRAEMACSYENSEMVSGTMEQFIVATVDVSLFAQNAMIAAESLGLGGVFIGGIRNDPEQVCDLLKIPNHVYPVFGMCFGYPLGEQEQKPRLPVDMVLKEEAYQADEAGLVKYNAICSDYYRNRSRGSREETWTSNISAMMAKPLRTHMKAFLEKKGFKCQ</sequence>
<name>A0A2K8L1B1_9GAMM</name>
<keyword evidence="2 5" id="KW-0285">Flavoprotein</keyword>
<dbReference type="InterPro" id="IPR016446">
    <property type="entry name" value="Flavin_OxRdtase_Frp"/>
</dbReference>
<evidence type="ECO:0000256" key="1">
    <source>
        <dbReference type="ARBA" id="ARBA00008366"/>
    </source>
</evidence>
<evidence type="ECO:0000256" key="4">
    <source>
        <dbReference type="ARBA" id="ARBA00023002"/>
    </source>
</evidence>
<keyword evidence="3 5" id="KW-0288">FMN</keyword>